<comment type="caution">
    <text evidence="3">The sequence shown here is derived from an EMBL/GenBank/DDBJ whole genome shotgun (WGS) entry which is preliminary data.</text>
</comment>
<evidence type="ECO:0000313" key="3">
    <source>
        <dbReference type="EMBL" id="KVI01519.1"/>
    </source>
</evidence>
<dbReference type="InterPro" id="IPR045358">
    <property type="entry name" value="Ty3_capsid"/>
</dbReference>
<gene>
    <name evidence="3" type="ORF">Ccrd_020209</name>
</gene>
<feature type="region of interest" description="Disordered" evidence="1">
    <location>
        <begin position="182"/>
        <end position="211"/>
    </location>
</feature>
<dbReference type="EMBL" id="LEKV01003059">
    <property type="protein sequence ID" value="KVI01519.1"/>
    <property type="molecule type" value="Genomic_DNA"/>
</dbReference>
<dbReference type="OMA" id="MCCASIS"/>
<feature type="compositionally biased region" description="Basic residues" evidence="1">
    <location>
        <begin position="183"/>
        <end position="197"/>
    </location>
</feature>
<dbReference type="Pfam" id="PF19259">
    <property type="entry name" value="Ty3_capsid"/>
    <property type="match status" value="1"/>
</dbReference>
<reference evidence="3 4" key="1">
    <citation type="journal article" date="2016" name="Sci. Rep.">
        <title>The genome sequence of the outbreeding globe artichoke constructed de novo incorporating a phase-aware low-pass sequencing strategy of F1 progeny.</title>
        <authorList>
            <person name="Scaglione D."/>
            <person name="Reyes-Chin-Wo S."/>
            <person name="Acquadro A."/>
            <person name="Froenicke L."/>
            <person name="Portis E."/>
            <person name="Beitel C."/>
            <person name="Tirone M."/>
            <person name="Mauro R."/>
            <person name="Lo Monaco A."/>
            <person name="Mauromicale G."/>
            <person name="Faccioli P."/>
            <person name="Cattivelli L."/>
            <person name="Rieseberg L."/>
            <person name="Michelmore R."/>
            <person name="Lanteri S."/>
        </authorList>
    </citation>
    <scope>NUCLEOTIDE SEQUENCE [LARGE SCALE GENOMIC DNA]</scope>
    <source>
        <tissue evidence="3">Leaf</tissue>
    </source>
</reference>
<accession>A0A103Y2W3</accession>
<feature type="domain" description="Ty3 transposon capsid-like protein" evidence="2">
    <location>
        <begin position="43"/>
        <end position="175"/>
    </location>
</feature>
<evidence type="ECO:0000313" key="4">
    <source>
        <dbReference type="Proteomes" id="UP000243975"/>
    </source>
</evidence>
<organism evidence="3 4">
    <name type="scientific">Cynara cardunculus var. scolymus</name>
    <name type="common">Globe artichoke</name>
    <name type="synonym">Cynara scolymus</name>
    <dbReference type="NCBI Taxonomy" id="59895"/>
    <lineage>
        <taxon>Eukaryota</taxon>
        <taxon>Viridiplantae</taxon>
        <taxon>Streptophyta</taxon>
        <taxon>Embryophyta</taxon>
        <taxon>Tracheophyta</taxon>
        <taxon>Spermatophyta</taxon>
        <taxon>Magnoliopsida</taxon>
        <taxon>eudicotyledons</taxon>
        <taxon>Gunneridae</taxon>
        <taxon>Pentapetalae</taxon>
        <taxon>asterids</taxon>
        <taxon>campanulids</taxon>
        <taxon>Asterales</taxon>
        <taxon>Asteraceae</taxon>
        <taxon>Carduoideae</taxon>
        <taxon>Cardueae</taxon>
        <taxon>Carduinae</taxon>
        <taxon>Cynara</taxon>
    </lineage>
</organism>
<protein>
    <submittedName>
        <fullName evidence="3">Retrotransposon gag protein</fullName>
    </submittedName>
</protein>
<evidence type="ECO:0000256" key="1">
    <source>
        <dbReference type="SAM" id="MobiDB-lite"/>
    </source>
</evidence>
<feature type="region of interest" description="Disordered" evidence="1">
    <location>
        <begin position="301"/>
        <end position="329"/>
    </location>
</feature>
<feature type="compositionally biased region" description="Polar residues" evidence="1">
    <location>
        <begin position="301"/>
        <end position="322"/>
    </location>
</feature>
<dbReference type="Gramene" id="KVI01519">
    <property type="protein sequence ID" value="KVI01519"/>
    <property type="gene ID" value="Ccrd_020209"/>
</dbReference>
<dbReference type="AlphaFoldDB" id="A0A103Y2W3"/>
<evidence type="ECO:0000259" key="2">
    <source>
        <dbReference type="Pfam" id="PF19259"/>
    </source>
</evidence>
<name>A0A103Y2W3_CYNCS</name>
<dbReference type="Proteomes" id="UP000243975">
    <property type="component" value="Unassembled WGS sequence"/>
</dbReference>
<keyword evidence="4" id="KW-1185">Reference proteome</keyword>
<proteinExistence type="predicted"/>
<sequence length="329" mass="37094">MAPTTRRSSGERSQDPNLRRVVMSEVGEALQTMIPELFKQMKVELKIELGQMMDERITALGANHNQGPWRANTIPEEELNDMTWNDFKTRFSEQFAPQIEVKQVTKEFHDMKQTIESVNEITDKFLEKTLFSPQYVADVAMKLFHYTDMLKPDIRAFIAPARCKTLAEAIEIARTRELDLDRKRKTAPSHELPRRRFTPQDVPFKSRPSPNPSHLNRFTIAFVVSNRLRCQYDGRASPPRRYPLPLPSLINVTQASVVATLSQPSPITIVVSTLSPSPAPSPSHLHALPFSHLLPDSPSSELSVNLASSVTPPSLNPQNLVNKNGLLKA</sequence>
<dbReference type="STRING" id="59895.A0A103Y2W3"/>